<protein>
    <recommendedName>
        <fullName evidence="2">histidine kinase</fullName>
        <ecNumber evidence="2">2.7.13.3</ecNumber>
    </recommendedName>
</protein>
<keyword evidence="4" id="KW-0808">Transferase</keyword>
<dbReference type="InterPro" id="IPR036890">
    <property type="entry name" value="HATPase_C_sf"/>
</dbReference>
<dbReference type="PANTHER" id="PTHR43065:SF10">
    <property type="entry name" value="PEROXIDE STRESS-ACTIVATED HISTIDINE KINASE MAK3"/>
    <property type="match status" value="1"/>
</dbReference>
<comment type="catalytic activity">
    <reaction evidence="1">
        <text>ATP + protein L-histidine = ADP + protein N-phospho-L-histidine.</text>
        <dbReference type="EC" id="2.7.13.3"/>
    </reaction>
</comment>
<keyword evidence="3" id="KW-0597">Phosphoprotein</keyword>
<evidence type="ECO:0000256" key="3">
    <source>
        <dbReference type="ARBA" id="ARBA00022553"/>
    </source>
</evidence>
<evidence type="ECO:0000259" key="9">
    <source>
        <dbReference type="PROSITE" id="PS50109"/>
    </source>
</evidence>
<gene>
    <name evidence="10" type="ORF">HNQ39_000338</name>
</gene>
<dbReference type="GO" id="GO:0000160">
    <property type="term" value="P:phosphorelay signal transduction system"/>
    <property type="evidence" value="ECO:0007669"/>
    <property type="project" value="UniProtKB-KW"/>
</dbReference>
<proteinExistence type="predicted"/>
<dbReference type="Proteomes" id="UP000520814">
    <property type="component" value="Unassembled WGS sequence"/>
</dbReference>
<dbReference type="Pfam" id="PF01590">
    <property type="entry name" value="GAF"/>
    <property type="match status" value="2"/>
</dbReference>
<keyword evidence="8" id="KW-0902">Two-component regulatory system</keyword>
<dbReference type="PANTHER" id="PTHR43065">
    <property type="entry name" value="SENSOR HISTIDINE KINASE"/>
    <property type="match status" value="1"/>
</dbReference>
<dbReference type="EMBL" id="JACHGW010000001">
    <property type="protein sequence ID" value="MBB6048576.1"/>
    <property type="molecule type" value="Genomic_DNA"/>
</dbReference>
<dbReference type="GO" id="GO:0004673">
    <property type="term" value="F:protein histidine kinase activity"/>
    <property type="evidence" value="ECO:0007669"/>
    <property type="project" value="UniProtKB-EC"/>
</dbReference>
<evidence type="ECO:0000256" key="2">
    <source>
        <dbReference type="ARBA" id="ARBA00012438"/>
    </source>
</evidence>
<evidence type="ECO:0000256" key="8">
    <source>
        <dbReference type="ARBA" id="ARBA00023012"/>
    </source>
</evidence>
<dbReference type="EC" id="2.7.13.3" evidence="2"/>
<evidence type="ECO:0000256" key="7">
    <source>
        <dbReference type="ARBA" id="ARBA00022840"/>
    </source>
</evidence>
<dbReference type="InterPro" id="IPR003018">
    <property type="entry name" value="GAF"/>
</dbReference>
<dbReference type="Gene3D" id="3.30.450.40">
    <property type="match status" value="2"/>
</dbReference>
<dbReference type="Gene3D" id="1.10.287.130">
    <property type="match status" value="1"/>
</dbReference>
<dbReference type="PROSITE" id="PS50109">
    <property type="entry name" value="HIS_KIN"/>
    <property type="match status" value="1"/>
</dbReference>
<feature type="domain" description="Histidine kinase" evidence="9">
    <location>
        <begin position="337"/>
        <end position="558"/>
    </location>
</feature>
<keyword evidence="6 10" id="KW-0418">Kinase</keyword>
<dbReference type="AlphaFoldDB" id="A0A7W9SL10"/>
<keyword evidence="7" id="KW-0067">ATP-binding</keyword>
<accession>A0A7W9SL10</accession>
<comment type="caution">
    <text evidence="10">The sequence shown here is derived from an EMBL/GenBank/DDBJ whole genome shotgun (WGS) entry which is preliminary data.</text>
</comment>
<dbReference type="PRINTS" id="PR00344">
    <property type="entry name" value="BCTRLSENSOR"/>
</dbReference>
<dbReference type="Gene3D" id="3.30.565.10">
    <property type="entry name" value="Histidine kinase-like ATPase, C-terminal domain"/>
    <property type="match status" value="1"/>
</dbReference>
<evidence type="ECO:0000256" key="6">
    <source>
        <dbReference type="ARBA" id="ARBA00022777"/>
    </source>
</evidence>
<reference evidence="10 11" key="1">
    <citation type="submission" date="2020-08" db="EMBL/GenBank/DDBJ databases">
        <title>Genomic Encyclopedia of Type Strains, Phase IV (KMG-IV): sequencing the most valuable type-strain genomes for metagenomic binning, comparative biology and taxonomic classification.</title>
        <authorList>
            <person name="Goeker M."/>
        </authorList>
    </citation>
    <scope>NUCLEOTIDE SEQUENCE [LARGE SCALE GENOMIC DNA]</scope>
    <source>
        <strain evidence="10 11">DSM 23562</strain>
    </source>
</reference>
<dbReference type="SUPFAM" id="SSF55781">
    <property type="entry name" value="GAF domain-like"/>
    <property type="match status" value="2"/>
</dbReference>
<dbReference type="InterPro" id="IPR005467">
    <property type="entry name" value="His_kinase_dom"/>
</dbReference>
<name>A0A7W9SL10_ARMRO</name>
<dbReference type="Pfam" id="PF02518">
    <property type="entry name" value="HATPase_c"/>
    <property type="match status" value="1"/>
</dbReference>
<keyword evidence="11" id="KW-1185">Reference proteome</keyword>
<dbReference type="SUPFAM" id="SSF55874">
    <property type="entry name" value="ATPase domain of HSP90 chaperone/DNA topoisomerase II/histidine kinase"/>
    <property type="match status" value="1"/>
</dbReference>
<dbReference type="InterPro" id="IPR003594">
    <property type="entry name" value="HATPase_dom"/>
</dbReference>
<dbReference type="RefSeq" id="WP_184192214.1">
    <property type="nucleotide sequence ID" value="NZ_JACHGW010000001.1"/>
</dbReference>
<dbReference type="GO" id="GO:0005524">
    <property type="term" value="F:ATP binding"/>
    <property type="evidence" value="ECO:0007669"/>
    <property type="project" value="UniProtKB-KW"/>
</dbReference>
<dbReference type="InterPro" id="IPR004358">
    <property type="entry name" value="Sig_transdc_His_kin-like_C"/>
</dbReference>
<organism evidence="10 11">
    <name type="scientific">Armatimonas rosea</name>
    <dbReference type="NCBI Taxonomy" id="685828"/>
    <lineage>
        <taxon>Bacteria</taxon>
        <taxon>Bacillati</taxon>
        <taxon>Armatimonadota</taxon>
        <taxon>Armatimonadia</taxon>
        <taxon>Armatimonadales</taxon>
        <taxon>Armatimonadaceae</taxon>
        <taxon>Armatimonas</taxon>
    </lineage>
</organism>
<evidence type="ECO:0000313" key="11">
    <source>
        <dbReference type="Proteomes" id="UP000520814"/>
    </source>
</evidence>
<dbReference type="SMART" id="SM00387">
    <property type="entry name" value="HATPase_c"/>
    <property type="match status" value="1"/>
</dbReference>
<evidence type="ECO:0000256" key="4">
    <source>
        <dbReference type="ARBA" id="ARBA00022679"/>
    </source>
</evidence>
<evidence type="ECO:0000313" key="10">
    <source>
        <dbReference type="EMBL" id="MBB6048576.1"/>
    </source>
</evidence>
<sequence>MNLDAIPLRQITLLSHAAVANWTAHELLEHYILEATKATGATRGFIALAEAEAGGLVLLATAGAGWTDEARQNRLSEKDRTSTITSLVAQTGAPVRVADAPHDVEGYASFFPGIRSVLAVPLSLERDERVRGVLNLESDRIGAFTEEHEAFVQTVADLAALRLSMDDLREREAALVQIGKELSGSPDLDAMLDRVVAITSQVLRAEECSLYFLDQASQKLTLAATRGKGVRPARKEYELGAGQTGTVAATGGVVRDLDEMRAFLGVPIPSVAGTVGVLRVIRKESSSPWFPNDFTDVEEEALLTIAAQVGAAMDNARLFARLMQSERMASWGEMSAQSSHIIGNRVFVIKGNLNELEYVLQNGGEVRPLVEGMKQGLYRLEEILAEFRDFVMAGNLAPTPGDLNELTQVALGETFPKRGSVVLEALYSPEALPILADGAKLKRALSELIENAVTFMEAQGGGTLTVTTRKSGRREPLPNRMSLPRGDYALLTFRDTGPGVPEPEKEKIFRPFITSRARGMGLGLAIVKGIIEAHHGGIVETGAHGQGACFEIALPLKKGGK</sequence>
<dbReference type="SMART" id="SM00065">
    <property type="entry name" value="GAF"/>
    <property type="match status" value="2"/>
</dbReference>
<keyword evidence="5" id="KW-0547">Nucleotide-binding</keyword>
<dbReference type="InterPro" id="IPR029016">
    <property type="entry name" value="GAF-like_dom_sf"/>
</dbReference>
<evidence type="ECO:0000256" key="5">
    <source>
        <dbReference type="ARBA" id="ARBA00022741"/>
    </source>
</evidence>
<evidence type="ECO:0000256" key="1">
    <source>
        <dbReference type="ARBA" id="ARBA00000085"/>
    </source>
</evidence>